<dbReference type="AlphaFoldDB" id="A0A8J9V205"/>
<gene>
    <name evidence="1" type="ORF">BINO364_LOCUS1510</name>
</gene>
<evidence type="ECO:0000313" key="2">
    <source>
        <dbReference type="Proteomes" id="UP000838878"/>
    </source>
</evidence>
<feature type="non-terminal residue" evidence="1">
    <location>
        <position position="79"/>
    </location>
</feature>
<sequence>MLPKWTHMSTQIKSGRRLPFISVRDFCSGRDVSCSRVLRKLLFLVKARTCGDWRGSTCARARDRRGRRDRRAVDGMCRA</sequence>
<organism evidence="1 2">
    <name type="scientific">Brenthis ino</name>
    <name type="common">lesser marbled fritillary</name>
    <dbReference type="NCBI Taxonomy" id="405034"/>
    <lineage>
        <taxon>Eukaryota</taxon>
        <taxon>Metazoa</taxon>
        <taxon>Ecdysozoa</taxon>
        <taxon>Arthropoda</taxon>
        <taxon>Hexapoda</taxon>
        <taxon>Insecta</taxon>
        <taxon>Pterygota</taxon>
        <taxon>Neoptera</taxon>
        <taxon>Endopterygota</taxon>
        <taxon>Lepidoptera</taxon>
        <taxon>Glossata</taxon>
        <taxon>Ditrysia</taxon>
        <taxon>Papilionoidea</taxon>
        <taxon>Nymphalidae</taxon>
        <taxon>Heliconiinae</taxon>
        <taxon>Argynnini</taxon>
        <taxon>Brenthis</taxon>
    </lineage>
</organism>
<name>A0A8J9V205_9NEOP</name>
<evidence type="ECO:0000313" key="1">
    <source>
        <dbReference type="EMBL" id="CAH0714463.1"/>
    </source>
</evidence>
<dbReference type="Proteomes" id="UP000838878">
    <property type="component" value="Chromosome 1"/>
</dbReference>
<dbReference type="EMBL" id="OV170221">
    <property type="protein sequence ID" value="CAH0714463.1"/>
    <property type="molecule type" value="Genomic_DNA"/>
</dbReference>
<protein>
    <submittedName>
        <fullName evidence="1">Uncharacterized protein</fullName>
    </submittedName>
</protein>
<keyword evidence="2" id="KW-1185">Reference proteome</keyword>
<reference evidence="1" key="1">
    <citation type="submission" date="2021-12" db="EMBL/GenBank/DDBJ databases">
        <authorList>
            <person name="Martin H S."/>
        </authorList>
    </citation>
    <scope>NUCLEOTIDE SEQUENCE</scope>
</reference>
<proteinExistence type="predicted"/>
<accession>A0A8J9V205</accession>